<keyword evidence="4" id="KW-1185">Reference proteome</keyword>
<keyword evidence="1" id="KW-1133">Transmembrane helix</keyword>
<comment type="caution">
    <text evidence="3">The sequence shown here is derived from an EMBL/GenBank/DDBJ whole genome shotgun (WGS) entry which is preliminary data.</text>
</comment>
<feature type="domain" description="Type II CBASS E2 protein" evidence="2">
    <location>
        <begin position="24"/>
        <end position="139"/>
    </location>
</feature>
<evidence type="ECO:0000313" key="3">
    <source>
        <dbReference type="EMBL" id="GLI96061.1"/>
    </source>
</evidence>
<evidence type="ECO:0000313" key="4">
    <source>
        <dbReference type="Proteomes" id="UP001144323"/>
    </source>
</evidence>
<keyword evidence="1" id="KW-0472">Membrane</keyword>
<proteinExistence type="predicted"/>
<dbReference type="Proteomes" id="UP001144323">
    <property type="component" value="Unassembled WGS sequence"/>
</dbReference>
<organism evidence="3 4">
    <name type="scientific">Methylocystis echinoides</name>
    <dbReference type="NCBI Taxonomy" id="29468"/>
    <lineage>
        <taxon>Bacteria</taxon>
        <taxon>Pseudomonadati</taxon>
        <taxon>Pseudomonadota</taxon>
        <taxon>Alphaproteobacteria</taxon>
        <taxon>Hyphomicrobiales</taxon>
        <taxon>Methylocystaceae</taxon>
        <taxon>Methylocystis</taxon>
    </lineage>
</organism>
<dbReference type="EMBL" id="BSEC01000007">
    <property type="protein sequence ID" value="GLI96061.1"/>
    <property type="molecule type" value="Genomic_DNA"/>
</dbReference>
<evidence type="ECO:0000256" key="1">
    <source>
        <dbReference type="SAM" id="Phobius"/>
    </source>
</evidence>
<dbReference type="AlphaFoldDB" id="A0A9W6H008"/>
<gene>
    <name evidence="3" type="ORF">LMG27198_50530</name>
</gene>
<feature type="transmembrane region" description="Helical" evidence="1">
    <location>
        <begin position="104"/>
        <end position="123"/>
    </location>
</feature>
<dbReference type="Pfam" id="PF26395">
    <property type="entry name" value="E2-CBASS"/>
    <property type="match status" value="1"/>
</dbReference>
<dbReference type="InterPro" id="IPR058588">
    <property type="entry name" value="E2-CBASS"/>
</dbReference>
<sequence length="151" mass="17108">MRPGLRPTLSPSQQLLLLRASKTFSGSGEVRRERLVWTCEIAPTAMSRSYRLQIEYSRGGAPRVYVVAPNLVELAGGQPLPHVYGADEEQRLCVYHPRLRQWSANLALVATVLPWAVLWLFYFEDWLRTGVWNGGGEHPDGQKDDYDEAPE</sequence>
<evidence type="ECO:0000259" key="2">
    <source>
        <dbReference type="Pfam" id="PF26395"/>
    </source>
</evidence>
<name>A0A9W6H008_9HYPH</name>
<reference evidence="3" key="1">
    <citation type="journal article" date="2023" name="Int. J. Syst. Evol. Microbiol.">
        <title>Methylocystis iwaonis sp. nov., a type II methane-oxidizing bacterium from surface soil of a rice paddy field in Japan, and emended description of the genus Methylocystis (ex Whittenbury et al. 1970) Bowman et al. 1993.</title>
        <authorList>
            <person name="Kaise H."/>
            <person name="Sawadogo J.B."/>
            <person name="Alam M.S."/>
            <person name="Ueno C."/>
            <person name="Dianou D."/>
            <person name="Shinjo R."/>
            <person name="Asakawa S."/>
        </authorList>
    </citation>
    <scope>NUCLEOTIDE SEQUENCE</scope>
    <source>
        <strain evidence="3">LMG27198</strain>
    </source>
</reference>
<keyword evidence="1" id="KW-0812">Transmembrane</keyword>
<accession>A0A9W6H008</accession>
<protein>
    <recommendedName>
        <fullName evidence="2">Type II CBASS E2 protein domain-containing protein</fullName>
    </recommendedName>
</protein>